<evidence type="ECO:0000259" key="7">
    <source>
        <dbReference type="PROSITE" id="PS51186"/>
    </source>
</evidence>
<dbReference type="Gene3D" id="3.40.630.30">
    <property type="match status" value="1"/>
</dbReference>
<evidence type="ECO:0000313" key="8">
    <source>
        <dbReference type="EMBL" id="CAG4642858.1"/>
    </source>
</evidence>
<gene>
    <name evidence="8" type="primary">EOG090X0FKI</name>
</gene>
<accession>A0A9N6ZEB1</accession>
<evidence type="ECO:0000256" key="6">
    <source>
        <dbReference type="RuleBase" id="RU365086"/>
    </source>
</evidence>
<dbReference type="PANTHER" id="PTHR13355:SF11">
    <property type="entry name" value="GLUCOSAMINE 6-PHOSPHATE N-ACETYLTRANSFERASE"/>
    <property type="match status" value="1"/>
</dbReference>
<dbReference type="InterPro" id="IPR039143">
    <property type="entry name" value="GNPNAT1-like"/>
</dbReference>
<evidence type="ECO:0000256" key="4">
    <source>
        <dbReference type="ARBA" id="ARBA00023315"/>
    </source>
</evidence>
<evidence type="ECO:0000256" key="5">
    <source>
        <dbReference type="ARBA" id="ARBA00048964"/>
    </source>
</evidence>
<dbReference type="SUPFAM" id="SSF55729">
    <property type="entry name" value="Acyl-CoA N-acyltransferases (Nat)"/>
    <property type="match status" value="1"/>
</dbReference>
<dbReference type="FunFam" id="3.40.630.30:FF:000043">
    <property type="entry name" value="Glucosamine 6-phosphate N-acetyltransferase"/>
    <property type="match status" value="1"/>
</dbReference>
<dbReference type="PANTHER" id="PTHR13355">
    <property type="entry name" value="GLUCOSAMINE 6-PHOSPHATE N-ACETYLTRANSFERASE"/>
    <property type="match status" value="1"/>
</dbReference>
<reference evidence="8" key="1">
    <citation type="submission" date="2021-04" db="EMBL/GenBank/DDBJ databases">
        <authorList>
            <person name="Cornetti L."/>
        </authorList>
    </citation>
    <scope>NUCLEOTIDE SEQUENCE</scope>
</reference>
<dbReference type="GO" id="GO:0004343">
    <property type="term" value="F:glucosamine 6-phosphate N-acetyltransferase activity"/>
    <property type="evidence" value="ECO:0007669"/>
    <property type="project" value="UniProtKB-UniRule"/>
</dbReference>
<organism evidence="8">
    <name type="scientific">Evadne anonyx</name>
    <dbReference type="NCBI Taxonomy" id="141404"/>
    <lineage>
        <taxon>Eukaryota</taxon>
        <taxon>Metazoa</taxon>
        <taxon>Ecdysozoa</taxon>
        <taxon>Arthropoda</taxon>
        <taxon>Crustacea</taxon>
        <taxon>Branchiopoda</taxon>
        <taxon>Diplostraca</taxon>
        <taxon>Cladocera</taxon>
        <taxon>Onychopoda</taxon>
        <taxon>Podonidae</taxon>
        <taxon>Evadne</taxon>
    </lineage>
</organism>
<dbReference type="InterPro" id="IPR000182">
    <property type="entry name" value="GNAT_dom"/>
</dbReference>
<name>A0A9N6ZEB1_9CRUS</name>
<dbReference type="InterPro" id="IPR016181">
    <property type="entry name" value="Acyl_CoA_acyltransferase"/>
</dbReference>
<dbReference type="AlphaFoldDB" id="A0A9N6ZEB1"/>
<comment type="pathway">
    <text evidence="1 6">Nucleotide-sugar biosynthesis; UDP-N-acetyl-alpha-D-glucosamine biosynthesis; N-acetyl-alpha-D-glucosamine 1-phosphate from alpha-D-glucosamine 6-phosphate (route I): step 1/2.</text>
</comment>
<comment type="similarity">
    <text evidence="2 6">Belongs to the acetyltransferase family. GNA1 subfamily.</text>
</comment>
<protein>
    <recommendedName>
        <fullName evidence="6">Glucosamine 6-phosphate N-acetyltransferase</fullName>
        <ecNumber evidence="6">2.3.1.4</ecNumber>
    </recommendedName>
</protein>
<comment type="catalytic activity">
    <reaction evidence="5 6">
        <text>D-glucosamine 6-phosphate + acetyl-CoA = N-acetyl-D-glucosamine 6-phosphate + CoA + H(+)</text>
        <dbReference type="Rhea" id="RHEA:10292"/>
        <dbReference type="ChEBI" id="CHEBI:15378"/>
        <dbReference type="ChEBI" id="CHEBI:57287"/>
        <dbReference type="ChEBI" id="CHEBI:57288"/>
        <dbReference type="ChEBI" id="CHEBI:57513"/>
        <dbReference type="ChEBI" id="CHEBI:58725"/>
        <dbReference type="EC" id="2.3.1.4"/>
    </reaction>
</comment>
<dbReference type="CDD" id="cd04301">
    <property type="entry name" value="NAT_SF"/>
    <property type="match status" value="1"/>
</dbReference>
<dbReference type="GO" id="GO:0006048">
    <property type="term" value="P:UDP-N-acetylglucosamine biosynthetic process"/>
    <property type="evidence" value="ECO:0007669"/>
    <property type="project" value="UniProtKB-UniRule"/>
</dbReference>
<evidence type="ECO:0000256" key="3">
    <source>
        <dbReference type="ARBA" id="ARBA00022679"/>
    </source>
</evidence>
<dbReference type="EC" id="2.3.1.4" evidence="6"/>
<dbReference type="PROSITE" id="PS51186">
    <property type="entry name" value="GNAT"/>
    <property type="match status" value="1"/>
</dbReference>
<evidence type="ECO:0000256" key="1">
    <source>
        <dbReference type="ARBA" id="ARBA00004832"/>
    </source>
</evidence>
<dbReference type="Pfam" id="PF00583">
    <property type="entry name" value="Acetyltransf_1"/>
    <property type="match status" value="1"/>
</dbReference>
<evidence type="ECO:0000256" key="2">
    <source>
        <dbReference type="ARBA" id="ARBA00006048"/>
    </source>
</evidence>
<keyword evidence="3 6" id="KW-0808">Transferase</keyword>
<sequence>MAEELSLYDPELLDKFDLGERYKVLKKDPVLKVRPLLASDYSRGFLNLLKELTEVGDITQEQFEDQFGLMRSSPGMYYVTVIVDQNKNEIVGAATLLMERKFIRQLAMRARIEDVVVSPNYRGKQLGKCIIELLIKLGQELGAYKISLDCKDQMIPFYVSLGFKQEEGNSNCLSLRYSKSHH</sequence>
<keyword evidence="4 6" id="KW-0012">Acyltransferase</keyword>
<dbReference type="EMBL" id="OC986203">
    <property type="protein sequence ID" value="CAG4642858.1"/>
    <property type="molecule type" value="Genomic_DNA"/>
</dbReference>
<proteinExistence type="inferred from homology"/>
<feature type="domain" description="N-acetyltransferase" evidence="7">
    <location>
        <begin position="31"/>
        <end position="182"/>
    </location>
</feature>